<sequence length="236" mass="26541">MDLVPASIVDKIVALHPISNDGNQDLMMWLPPPPDGTFSVASAYSFLVGFHDIPRSHLAEVIWSWKDSDHCPRCPLTKTALHACRDCPLAHAMWKSLFQIDDSHHFFSMDLPSWCRLNLQCSKIIIGVVWNLVFGIAEDSLWQCRNILIFENTDTDLPPLLHEIAAKCRSIAKGLKGSIQALFRSTQPNNLIIRWVFPDFDWIKLNMDGAFSSSKSLAARGGVVRDHHGAFIFAFS</sequence>
<evidence type="ECO:0000313" key="1">
    <source>
        <dbReference type="EMBL" id="CAL0321331.1"/>
    </source>
</evidence>
<comment type="caution">
    <text evidence="1">The sequence shown here is derived from an EMBL/GenBank/DDBJ whole genome shotgun (WGS) entry which is preliminary data.</text>
</comment>
<name>A0AAV1XHQ1_LUPLU</name>
<organism evidence="1 2">
    <name type="scientific">Lupinus luteus</name>
    <name type="common">European yellow lupine</name>
    <dbReference type="NCBI Taxonomy" id="3873"/>
    <lineage>
        <taxon>Eukaryota</taxon>
        <taxon>Viridiplantae</taxon>
        <taxon>Streptophyta</taxon>
        <taxon>Embryophyta</taxon>
        <taxon>Tracheophyta</taxon>
        <taxon>Spermatophyta</taxon>
        <taxon>Magnoliopsida</taxon>
        <taxon>eudicotyledons</taxon>
        <taxon>Gunneridae</taxon>
        <taxon>Pentapetalae</taxon>
        <taxon>rosids</taxon>
        <taxon>fabids</taxon>
        <taxon>Fabales</taxon>
        <taxon>Fabaceae</taxon>
        <taxon>Papilionoideae</taxon>
        <taxon>50 kb inversion clade</taxon>
        <taxon>genistoids sensu lato</taxon>
        <taxon>core genistoids</taxon>
        <taxon>Genisteae</taxon>
        <taxon>Lupinus</taxon>
    </lineage>
</organism>
<keyword evidence="2" id="KW-1185">Reference proteome</keyword>
<evidence type="ECO:0008006" key="3">
    <source>
        <dbReference type="Google" id="ProtNLM"/>
    </source>
</evidence>
<dbReference type="EMBL" id="CAXHTB010000015">
    <property type="protein sequence ID" value="CAL0321331.1"/>
    <property type="molecule type" value="Genomic_DNA"/>
</dbReference>
<accession>A0AAV1XHQ1</accession>
<dbReference type="AlphaFoldDB" id="A0AAV1XHQ1"/>
<evidence type="ECO:0000313" key="2">
    <source>
        <dbReference type="Proteomes" id="UP001497480"/>
    </source>
</evidence>
<dbReference type="Proteomes" id="UP001497480">
    <property type="component" value="Unassembled WGS sequence"/>
</dbReference>
<proteinExistence type="predicted"/>
<reference evidence="1 2" key="1">
    <citation type="submission" date="2024-03" db="EMBL/GenBank/DDBJ databases">
        <authorList>
            <person name="Martinez-Hernandez J."/>
        </authorList>
    </citation>
    <scope>NUCLEOTIDE SEQUENCE [LARGE SCALE GENOMIC DNA]</scope>
</reference>
<gene>
    <name evidence="1" type="ORF">LLUT_LOCUS22391</name>
</gene>
<protein>
    <recommendedName>
        <fullName evidence="3">Reverse transcriptase zinc-binding domain-containing protein</fullName>
    </recommendedName>
</protein>